<name>A0A1D7YD99_9ACTN</name>
<protein>
    <submittedName>
        <fullName evidence="2">Uncharacterized protein</fullName>
    </submittedName>
</protein>
<keyword evidence="1" id="KW-0472">Membrane</keyword>
<dbReference type="EMBL" id="CP017248">
    <property type="protein sequence ID" value="AOR33598.1"/>
    <property type="molecule type" value="Genomic_DNA"/>
</dbReference>
<gene>
    <name evidence="2" type="ORF">BFF78_23280</name>
</gene>
<keyword evidence="3" id="KW-1185">Reference proteome</keyword>
<keyword evidence="1" id="KW-0812">Transmembrane</keyword>
<dbReference type="RefSeq" id="WP_069780165.1">
    <property type="nucleotide sequence ID" value="NZ_CP017248.1"/>
</dbReference>
<evidence type="ECO:0000313" key="3">
    <source>
        <dbReference type="Proteomes" id="UP000094960"/>
    </source>
</evidence>
<accession>A0A1D7YD99</accession>
<keyword evidence="1" id="KW-1133">Transmembrane helix</keyword>
<sequence>MRAARLRTGAPKGLVIPAGVVHGYTIAIWWAAGVMLLAGLTAGLMITARAPKHGVAAEEPAVESVT</sequence>
<dbReference type="KEGG" id="spun:BFF78_23280"/>
<dbReference type="AlphaFoldDB" id="A0A1D7YD99"/>
<evidence type="ECO:0000313" key="2">
    <source>
        <dbReference type="EMBL" id="AOR33598.1"/>
    </source>
</evidence>
<proteinExistence type="predicted"/>
<evidence type="ECO:0000256" key="1">
    <source>
        <dbReference type="SAM" id="Phobius"/>
    </source>
</evidence>
<reference evidence="3" key="1">
    <citation type="submission" date="2016-09" db="EMBL/GenBank/DDBJ databases">
        <title>Streptomyces puniciscabiei strain:TW1S1 Genome sequencing and assembly.</title>
        <authorList>
            <person name="Kim M.-K."/>
            <person name="Kim S.B."/>
        </authorList>
    </citation>
    <scope>NUCLEOTIDE SEQUENCE [LARGE SCALE GENOMIC DNA]</scope>
    <source>
        <strain evidence="3">TW1S1</strain>
    </source>
</reference>
<organism evidence="2 3">
    <name type="scientific">Streptomyces fodineus</name>
    <dbReference type="NCBI Taxonomy" id="1904616"/>
    <lineage>
        <taxon>Bacteria</taxon>
        <taxon>Bacillati</taxon>
        <taxon>Actinomycetota</taxon>
        <taxon>Actinomycetes</taxon>
        <taxon>Kitasatosporales</taxon>
        <taxon>Streptomycetaceae</taxon>
        <taxon>Streptomyces</taxon>
    </lineage>
</organism>
<dbReference type="Proteomes" id="UP000094960">
    <property type="component" value="Chromosome"/>
</dbReference>
<feature type="transmembrane region" description="Helical" evidence="1">
    <location>
        <begin position="27"/>
        <end position="46"/>
    </location>
</feature>